<organism evidence="1 2">
    <name type="scientific">Herbaspirillum chlorophenolicum</name>
    <dbReference type="NCBI Taxonomy" id="211589"/>
    <lineage>
        <taxon>Bacteria</taxon>
        <taxon>Pseudomonadati</taxon>
        <taxon>Pseudomonadota</taxon>
        <taxon>Betaproteobacteria</taxon>
        <taxon>Burkholderiales</taxon>
        <taxon>Oxalobacteraceae</taxon>
        <taxon>Herbaspirillum</taxon>
    </lineage>
</organism>
<proteinExistence type="predicted"/>
<reference evidence="1 2" key="1">
    <citation type="submission" date="2024-10" db="EMBL/GenBank/DDBJ databases">
        <title>The Natural Products Discovery Center: Release of the First 8490 Sequenced Strains for Exploring Actinobacteria Biosynthetic Diversity.</title>
        <authorList>
            <person name="Kalkreuter E."/>
            <person name="Kautsar S.A."/>
            <person name="Yang D."/>
            <person name="Bader C.D."/>
            <person name="Teijaro C.N."/>
            <person name="Fluegel L."/>
            <person name="Davis C.M."/>
            <person name="Simpson J.R."/>
            <person name="Lauterbach L."/>
            <person name="Steele A.D."/>
            <person name="Gui C."/>
            <person name="Meng S."/>
            <person name="Li G."/>
            <person name="Viehrig K."/>
            <person name="Ye F."/>
            <person name="Su P."/>
            <person name="Kiefer A.F."/>
            <person name="Nichols A."/>
            <person name="Cepeda A.J."/>
            <person name="Yan W."/>
            <person name="Fan B."/>
            <person name="Jiang Y."/>
            <person name="Adhikari A."/>
            <person name="Zheng C.-J."/>
            <person name="Schuster L."/>
            <person name="Cowan T.M."/>
            <person name="Smanski M.J."/>
            <person name="Chevrette M.G."/>
            <person name="De Carvalho L.P.S."/>
            <person name="Shen B."/>
        </authorList>
    </citation>
    <scope>NUCLEOTIDE SEQUENCE [LARGE SCALE GENOMIC DNA]</scope>
    <source>
        <strain evidence="1 2">NPDC087045</strain>
    </source>
</reference>
<sequence length="52" mass="5433">MSAGPISGASTASTATQVLEQNVVNTNAEIAAADDLSHTIDKKKRDNVKSYI</sequence>
<accession>A0ABW8EWD7</accession>
<comment type="caution">
    <text evidence="1">The sequence shown here is derived from an EMBL/GenBank/DDBJ whole genome shotgun (WGS) entry which is preliminary data.</text>
</comment>
<dbReference type="RefSeq" id="WP_156226318.1">
    <property type="nucleotide sequence ID" value="NZ_JBIUZV010000001.1"/>
</dbReference>
<gene>
    <name evidence="1" type="ORF">ACIPEN_02250</name>
</gene>
<evidence type="ECO:0000313" key="2">
    <source>
        <dbReference type="Proteomes" id="UP001617427"/>
    </source>
</evidence>
<dbReference type="EMBL" id="JBIUZV010000001">
    <property type="protein sequence ID" value="MFJ3044628.1"/>
    <property type="molecule type" value="Genomic_DNA"/>
</dbReference>
<dbReference type="Proteomes" id="UP001617427">
    <property type="component" value="Unassembled WGS sequence"/>
</dbReference>
<evidence type="ECO:0000313" key="1">
    <source>
        <dbReference type="EMBL" id="MFJ3044628.1"/>
    </source>
</evidence>
<keyword evidence="2" id="KW-1185">Reference proteome</keyword>
<name>A0ABW8EWD7_9BURK</name>
<protein>
    <submittedName>
        <fullName evidence="1">Uncharacterized protein</fullName>
    </submittedName>
</protein>